<feature type="transmembrane region" description="Helical" evidence="5">
    <location>
        <begin position="97"/>
        <end position="113"/>
    </location>
</feature>
<feature type="transmembrane region" description="Helical" evidence="5">
    <location>
        <begin position="12"/>
        <end position="35"/>
    </location>
</feature>
<sequence length="255" mass="29927">MRIPSLRDHEQFVFTPGVVGFPILFVLLIWIVFWMEIRFGWDFTSFGVYPRKIEGLRGVLFSPFIHSDIKHLFHNTIPLFVLTMSLFYFYRKLSWKILFLGLLFSGILTWIIGRPAYHIGASGIVYVLASFLFFKGIFSKYYRLVALSLIVVFLYGGLLWYVAPIDPQISWEGHLSGLVAGLIFALVYKKDIATAPKYEWERSNYKEENDPFMRHFDENGNFVEDPDNNDLPQYIYHYRKAETDKEEESDKKDSL</sequence>
<protein>
    <submittedName>
        <fullName evidence="7">Rhomboid family intramembrane serine protease</fullName>
    </submittedName>
</protein>
<keyword evidence="4 5" id="KW-0472">Membrane</keyword>
<dbReference type="Pfam" id="PF01694">
    <property type="entry name" value="Rhomboid"/>
    <property type="match status" value="1"/>
</dbReference>
<name>A0ABX1D0U5_9FLAO</name>
<evidence type="ECO:0000259" key="6">
    <source>
        <dbReference type="Pfam" id="PF01694"/>
    </source>
</evidence>
<dbReference type="GO" id="GO:0008233">
    <property type="term" value="F:peptidase activity"/>
    <property type="evidence" value="ECO:0007669"/>
    <property type="project" value="UniProtKB-KW"/>
</dbReference>
<keyword evidence="3 5" id="KW-1133">Transmembrane helix</keyword>
<accession>A0ABX1D0U5</accession>
<dbReference type="SUPFAM" id="SSF144091">
    <property type="entry name" value="Rhomboid-like"/>
    <property type="match status" value="1"/>
</dbReference>
<comment type="caution">
    <text evidence="7">The sequence shown here is derived from an EMBL/GenBank/DDBJ whole genome shotgun (WGS) entry which is preliminary data.</text>
</comment>
<keyword evidence="7" id="KW-0645">Protease</keyword>
<evidence type="ECO:0000256" key="4">
    <source>
        <dbReference type="ARBA" id="ARBA00023136"/>
    </source>
</evidence>
<reference evidence="7 8" key="1">
    <citation type="submission" date="2020-03" db="EMBL/GenBank/DDBJ databases">
        <title>Salinimicrobium sp. nov, isolated from SCS.</title>
        <authorList>
            <person name="Cao W.R."/>
        </authorList>
    </citation>
    <scope>NUCLEOTIDE SEQUENCE [LARGE SCALE GENOMIC DNA]</scope>
    <source>
        <strain evidence="8">J15B91</strain>
    </source>
</reference>
<evidence type="ECO:0000256" key="2">
    <source>
        <dbReference type="ARBA" id="ARBA00022692"/>
    </source>
</evidence>
<evidence type="ECO:0000256" key="1">
    <source>
        <dbReference type="ARBA" id="ARBA00004141"/>
    </source>
</evidence>
<keyword evidence="2 5" id="KW-0812">Transmembrane</keyword>
<gene>
    <name evidence="7" type="ORF">HC175_13540</name>
</gene>
<evidence type="ECO:0000256" key="3">
    <source>
        <dbReference type="ARBA" id="ARBA00022989"/>
    </source>
</evidence>
<dbReference type="RefSeq" id="WP_168139043.1">
    <property type="nucleotide sequence ID" value="NZ_JAAVJR010000009.1"/>
</dbReference>
<dbReference type="GO" id="GO:0006508">
    <property type="term" value="P:proteolysis"/>
    <property type="evidence" value="ECO:0007669"/>
    <property type="project" value="UniProtKB-KW"/>
</dbReference>
<feature type="transmembrane region" description="Helical" evidence="5">
    <location>
        <begin position="72"/>
        <end position="90"/>
    </location>
</feature>
<dbReference type="InterPro" id="IPR035952">
    <property type="entry name" value="Rhomboid-like_sf"/>
</dbReference>
<feature type="domain" description="Peptidase S54 rhomboid" evidence="6">
    <location>
        <begin position="59"/>
        <end position="188"/>
    </location>
</feature>
<keyword evidence="8" id="KW-1185">Reference proteome</keyword>
<dbReference type="EMBL" id="JAAVJR010000009">
    <property type="protein sequence ID" value="NJW53940.1"/>
    <property type="molecule type" value="Genomic_DNA"/>
</dbReference>
<feature type="transmembrane region" description="Helical" evidence="5">
    <location>
        <begin position="119"/>
        <end position="137"/>
    </location>
</feature>
<dbReference type="Proteomes" id="UP000703674">
    <property type="component" value="Unassembled WGS sequence"/>
</dbReference>
<dbReference type="Gene3D" id="1.20.1540.10">
    <property type="entry name" value="Rhomboid-like"/>
    <property type="match status" value="1"/>
</dbReference>
<evidence type="ECO:0000313" key="7">
    <source>
        <dbReference type="EMBL" id="NJW53940.1"/>
    </source>
</evidence>
<feature type="transmembrane region" description="Helical" evidence="5">
    <location>
        <begin position="144"/>
        <end position="163"/>
    </location>
</feature>
<organism evidence="7 8">
    <name type="scientific">Salinimicrobium oceani</name>
    <dbReference type="NCBI Taxonomy" id="2722702"/>
    <lineage>
        <taxon>Bacteria</taxon>
        <taxon>Pseudomonadati</taxon>
        <taxon>Bacteroidota</taxon>
        <taxon>Flavobacteriia</taxon>
        <taxon>Flavobacteriales</taxon>
        <taxon>Flavobacteriaceae</taxon>
        <taxon>Salinimicrobium</taxon>
    </lineage>
</organism>
<keyword evidence="7" id="KW-0378">Hydrolase</keyword>
<dbReference type="PANTHER" id="PTHR43731">
    <property type="entry name" value="RHOMBOID PROTEASE"/>
    <property type="match status" value="1"/>
</dbReference>
<comment type="subcellular location">
    <subcellularLocation>
        <location evidence="1">Membrane</location>
        <topology evidence="1">Multi-pass membrane protein</topology>
    </subcellularLocation>
</comment>
<proteinExistence type="predicted"/>
<feature type="transmembrane region" description="Helical" evidence="5">
    <location>
        <begin position="169"/>
        <end position="188"/>
    </location>
</feature>
<evidence type="ECO:0000256" key="5">
    <source>
        <dbReference type="SAM" id="Phobius"/>
    </source>
</evidence>
<dbReference type="InterPro" id="IPR022764">
    <property type="entry name" value="Peptidase_S54_rhomboid_dom"/>
</dbReference>
<evidence type="ECO:0000313" key="8">
    <source>
        <dbReference type="Proteomes" id="UP000703674"/>
    </source>
</evidence>
<dbReference type="PANTHER" id="PTHR43731:SF9">
    <property type="entry name" value="SLR1461 PROTEIN"/>
    <property type="match status" value="1"/>
</dbReference>
<dbReference type="InterPro" id="IPR050925">
    <property type="entry name" value="Rhomboid_protease_S54"/>
</dbReference>